<evidence type="ECO:0000256" key="4">
    <source>
        <dbReference type="ARBA" id="ARBA00023024"/>
    </source>
</evidence>
<accession>A0AAE3DEW5</accession>
<comment type="catalytic activity">
    <reaction evidence="1">
        <text>Random endo-hydrolysis of N-acetyl-beta-D-glucosaminide (1-&gt;4)-beta-linkages in chitin and chitodextrins.</text>
        <dbReference type="EC" id="3.2.1.14"/>
    </reaction>
</comment>
<evidence type="ECO:0000313" key="9">
    <source>
        <dbReference type="EMBL" id="MCC2135871.1"/>
    </source>
</evidence>
<dbReference type="InterPro" id="IPR050314">
    <property type="entry name" value="Glycosyl_Hydrlase_18"/>
</dbReference>
<dbReference type="GO" id="GO:0006032">
    <property type="term" value="P:chitin catabolic process"/>
    <property type="evidence" value="ECO:0007669"/>
    <property type="project" value="UniProtKB-KW"/>
</dbReference>
<evidence type="ECO:0000256" key="1">
    <source>
        <dbReference type="ARBA" id="ARBA00000822"/>
    </source>
</evidence>
<protein>
    <recommendedName>
        <fullName evidence="2">chitinase</fullName>
        <ecNumber evidence="2">3.2.1.14</ecNumber>
    </recommendedName>
</protein>
<dbReference type="InterPro" id="IPR011583">
    <property type="entry name" value="Chitinase_II/V-like_cat"/>
</dbReference>
<evidence type="ECO:0000256" key="2">
    <source>
        <dbReference type="ARBA" id="ARBA00012729"/>
    </source>
</evidence>
<evidence type="ECO:0000259" key="8">
    <source>
        <dbReference type="PROSITE" id="PS51910"/>
    </source>
</evidence>
<dbReference type="AlphaFoldDB" id="A0AAE3DEW5"/>
<comment type="similarity">
    <text evidence="7">Belongs to the glycosyl hydrolase 18 family.</text>
</comment>
<evidence type="ECO:0000256" key="3">
    <source>
        <dbReference type="ARBA" id="ARBA00022801"/>
    </source>
</evidence>
<dbReference type="GO" id="GO:0005975">
    <property type="term" value="P:carbohydrate metabolic process"/>
    <property type="evidence" value="ECO:0007669"/>
    <property type="project" value="InterPro"/>
</dbReference>
<feature type="domain" description="GH18" evidence="8">
    <location>
        <begin position="3"/>
        <end position="335"/>
    </location>
</feature>
<organism evidence="9 10">
    <name type="scientific">Hominenteromicrobium mulieris</name>
    <dbReference type="NCBI Taxonomy" id="2885357"/>
    <lineage>
        <taxon>Bacteria</taxon>
        <taxon>Bacillati</taxon>
        <taxon>Bacillota</taxon>
        <taxon>Clostridia</taxon>
        <taxon>Eubacteriales</taxon>
        <taxon>Oscillospiraceae</taxon>
        <taxon>Hominenteromicrobium</taxon>
    </lineage>
</organism>
<dbReference type="PANTHER" id="PTHR11177">
    <property type="entry name" value="CHITINASE"/>
    <property type="match status" value="1"/>
</dbReference>
<dbReference type="SUPFAM" id="SSF54556">
    <property type="entry name" value="Chitinase insertion domain"/>
    <property type="match status" value="1"/>
</dbReference>
<evidence type="ECO:0000256" key="6">
    <source>
        <dbReference type="RuleBase" id="RU000489"/>
    </source>
</evidence>
<dbReference type="GO" id="GO:0008061">
    <property type="term" value="F:chitin binding"/>
    <property type="evidence" value="ECO:0007669"/>
    <property type="project" value="InterPro"/>
</dbReference>
<dbReference type="InterPro" id="IPR029070">
    <property type="entry name" value="Chitinase_insertion_sf"/>
</dbReference>
<name>A0AAE3DEW5_9FIRM</name>
<dbReference type="EC" id="3.2.1.14" evidence="2"/>
<keyword evidence="4" id="KW-0624">Polysaccharide degradation</keyword>
<dbReference type="Gene3D" id="3.20.20.80">
    <property type="entry name" value="Glycosidases"/>
    <property type="match status" value="1"/>
</dbReference>
<gene>
    <name evidence="9" type="ORF">LKD31_02430</name>
</gene>
<keyword evidence="4" id="KW-0119">Carbohydrate metabolism</keyword>
<keyword evidence="3 6" id="KW-0378">Hydrolase</keyword>
<dbReference type="RefSeq" id="WP_308448463.1">
    <property type="nucleotide sequence ID" value="NZ_JAJEQC010000001.1"/>
</dbReference>
<keyword evidence="4" id="KW-0146">Chitin degradation</keyword>
<dbReference type="PROSITE" id="PS51910">
    <property type="entry name" value="GH18_2"/>
    <property type="match status" value="1"/>
</dbReference>
<comment type="caution">
    <text evidence="9">The sequence shown here is derived from an EMBL/GenBank/DDBJ whole genome shotgun (WGS) entry which is preliminary data.</text>
</comment>
<dbReference type="Gene3D" id="3.10.50.10">
    <property type="match status" value="1"/>
</dbReference>
<dbReference type="PANTHER" id="PTHR11177:SF317">
    <property type="entry name" value="CHITINASE 12-RELATED"/>
    <property type="match status" value="1"/>
</dbReference>
<evidence type="ECO:0000256" key="7">
    <source>
        <dbReference type="RuleBase" id="RU004453"/>
    </source>
</evidence>
<keyword evidence="10" id="KW-1185">Reference proteome</keyword>
<evidence type="ECO:0000256" key="5">
    <source>
        <dbReference type="ARBA" id="ARBA00023295"/>
    </source>
</evidence>
<reference evidence="9" key="1">
    <citation type="submission" date="2021-10" db="EMBL/GenBank/DDBJ databases">
        <title>Anaerobic single-cell dispensing facilitates the cultivation of human gut bacteria.</title>
        <authorList>
            <person name="Afrizal A."/>
        </authorList>
    </citation>
    <scope>NUCLEOTIDE SEQUENCE</scope>
    <source>
        <strain evidence="9">CLA-AA-H250</strain>
    </source>
</reference>
<dbReference type="InterPro" id="IPR001579">
    <property type="entry name" value="Glyco_hydro_18_chit_AS"/>
</dbReference>
<sequence length="335" mass="37898">MKYYSIGYAVNDGLPEVTREDVQKLTHMNLAFGLISENGLLDLHQMTHLDLIPQFRDWNPALRVVLSVGGWGAGGFSLMSRTEEGRRAFAESCRKAVEEYHLDGIDIDWEYPCSDQAEIDCDSSDKQNYTKLLQALRDALGMNRIVSTAVGAGDYFPENTEMDKVAEIVDYVQLMTYDMRNGFTHQAGHHASLSASRGDTSNTNTRYIVELFHNAGVPYNKLVVGAAFYCRHYTGAANVNNGLLQEASAGMYGPNYDGLTEEFRREHNYTEYWDEDAEAAYLWNGETFISFESPEAIRRKCEFVKEKGMLGVMYWEHSADHTRELLTVIAKTLNI</sequence>
<dbReference type="Proteomes" id="UP001199424">
    <property type="component" value="Unassembled WGS sequence"/>
</dbReference>
<dbReference type="SMART" id="SM00636">
    <property type="entry name" value="Glyco_18"/>
    <property type="match status" value="1"/>
</dbReference>
<dbReference type="SUPFAM" id="SSF51445">
    <property type="entry name" value="(Trans)glycosidases"/>
    <property type="match status" value="1"/>
</dbReference>
<keyword evidence="5 6" id="KW-0326">Glycosidase</keyword>
<evidence type="ECO:0000313" key="10">
    <source>
        <dbReference type="Proteomes" id="UP001199424"/>
    </source>
</evidence>
<dbReference type="InterPro" id="IPR001223">
    <property type="entry name" value="Glyco_hydro18_cat"/>
</dbReference>
<dbReference type="EMBL" id="JAJEQC010000001">
    <property type="protein sequence ID" value="MCC2135871.1"/>
    <property type="molecule type" value="Genomic_DNA"/>
</dbReference>
<proteinExistence type="inferred from homology"/>
<dbReference type="Pfam" id="PF00704">
    <property type="entry name" value="Glyco_hydro_18"/>
    <property type="match status" value="1"/>
</dbReference>
<dbReference type="InterPro" id="IPR017853">
    <property type="entry name" value="GH"/>
</dbReference>
<dbReference type="PROSITE" id="PS01095">
    <property type="entry name" value="GH18_1"/>
    <property type="match status" value="1"/>
</dbReference>
<dbReference type="GO" id="GO:0008843">
    <property type="term" value="F:endochitinase activity"/>
    <property type="evidence" value="ECO:0007669"/>
    <property type="project" value="UniProtKB-EC"/>
</dbReference>